<dbReference type="Proteomes" id="UP000325577">
    <property type="component" value="Linkage Group LG16"/>
</dbReference>
<dbReference type="EMBL" id="CM018039">
    <property type="protein sequence ID" value="KAA8535937.1"/>
    <property type="molecule type" value="Genomic_DNA"/>
</dbReference>
<organism evidence="1 2">
    <name type="scientific">Nyssa sinensis</name>
    <dbReference type="NCBI Taxonomy" id="561372"/>
    <lineage>
        <taxon>Eukaryota</taxon>
        <taxon>Viridiplantae</taxon>
        <taxon>Streptophyta</taxon>
        <taxon>Embryophyta</taxon>
        <taxon>Tracheophyta</taxon>
        <taxon>Spermatophyta</taxon>
        <taxon>Magnoliopsida</taxon>
        <taxon>eudicotyledons</taxon>
        <taxon>Gunneridae</taxon>
        <taxon>Pentapetalae</taxon>
        <taxon>asterids</taxon>
        <taxon>Cornales</taxon>
        <taxon>Nyssaceae</taxon>
        <taxon>Nyssa</taxon>
    </lineage>
</organism>
<dbReference type="AlphaFoldDB" id="A0A5J5B2A9"/>
<keyword evidence="2" id="KW-1185">Reference proteome</keyword>
<name>A0A5J5B2A9_9ASTE</name>
<protein>
    <submittedName>
        <fullName evidence="1">Uncharacterized protein</fullName>
    </submittedName>
</protein>
<gene>
    <name evidence="1" type="ORF">F0562_028415</name>
</gene>
<sequence>MASCACAICSTFHQPLTEAAGAIIDVPKSPGEDRLSEVPRQSPGVGGYLFGSLDNRLGVWNGLRIGLLAYEIKYWP</sequence>
<reference evidence="1 2" key="1">
    <citation type="submission" date="2019-09" db="EMBL/GenBank/DDBJ databases">
        <title>A chromosome-level genome assembly of the Chinese tupelo Nyssa sinensis.</title>
        <authorList>
            <person name="Yang X."/>
            <person name="Kang M."/>
            <person name="Yang Y."/>
            <person name="Xiong H."/>
            <person name="Wang M."/>
            <person name="Zhang Z."/>
            <person name="Wang Z."/>
            <person name="Wu H."/>
            <person name="Ma T."/>
            <person name="Liu J."/>
            <person name="Xi Z."/>
        </authorList>
    </citation>
    <scope>NUCLEOTIDE SEQUENCE [LARGE SCALE GENOMIC DNA]</scope>
    <source>
        <strain evidence="1">J267</strain>
        <tissue evidence="1">Leaf</tissue>
    </source>
</reference>
<accession>A0A5J5B2A9</accession>
<evidence type="ECO:0000313" key="2">
    <source>
        <dbReference type="Proteomes" id="UP000325577"/>
    </source>
</evidence>
<evidence type="ECO:0000313" key="1">
    <source>
        <dbReference type="EMBL" id="KAA8535937.1"/>
    </source>
</evidence>
<proteinExistence type="predicted"/>